<dbReference type="InterPro" id="IPR036390">
    <property type="entry name" value="WH_DNA-bd_sf"/>
</dbReference>
<keyword evidence="9" id="KW-1185">Reference proteome</keyword>
<feature type="domain" description="IclR-ED" evidence="7">
    <location>
        <begin position="77"/>
        <end position="260"/>
    </location>
</feature>
<dbReference type="PROSITE" id="PS51077">
    <property type="entry name" value="HTH_ICLR"/>
    <property type="match status" value="1"/>
</dbReference>
<feature type="domain" description="HTH iclR-type" evidence="6">
    <location>
        <begin position="14"/>
        <end position="76"/>
    </location>
</feature>
<evidence type="ECO:0000259" key="6">
    <source>
        <dbReference type="PROSITE" id="PS51077"/>
    </source>
</evidence>
<dbReference type="InterPro" id="IPR014757">
    <property type="entry name" value="Tscrpt_reg_IclR_C"/>
</dbReference>
<dbReference type="InterPro" id="IPR005471">
    <property type="entry name" value="Tscrpt_reg_IclR_N"/>
</dbReference>
<dbReference type="InterPro" id="IPR029016">
    <property type="entry name" value="GAF-like_dom_sf"/>
</dbReference>
<keyword evidence="1" id="KW-0805">Transcription regulation</keyword>
<evidence type="ECO:0000313" key="8">
    <source>
        <dbReference type="EMBL" id="CQR71840.1"/>
    </source>
</evidence>
<dbReference type="Gene3D" id="3.30.450.40">
    <property type="match status" value="1"/>
</dbReference>
<gene>
    <name evidence="8" type="ORF">SpAn4DRAFT_3706</name>
</gene>
<organism evidence="8 9">
    <name type="scientific">Sporomusa ovata</name>
    <dbReference type="NCBI Taxonomy" id="2378"/>
    <lineage>
        <taxon>Bacteria</taxon>
        <taxon>Bacillati</taxon>
        <taxon>Bacillota</taxon>
        <taxon>Negativicutes</taxon>
        <taxon>Selenomonadales</taxon>
        <taxon>Sporomusaceae</taxon>
        <taxon>Sporomusa</taxon>
    </lineage>
</organism>
<dbReference type="GO" id="GO:0003677">
    <property type="term" value="F:DNA binding"/>
    <property type="evidence" value="ECO:0007669"/>
    <property type="project" value="UniProtKB-KW"/>
</dbReference>
<keyword evidence="2" id="KW-0238">DNA-binding</keyword>
<dbReference type="EMBL" id="CTRP01000005">
    <property type="protein sequence ID" value="CQR71840.1"/>
    <property type="molecule type" value="Genomic_DNA"/>
</dbReference>
<evidence type="ECO:0000256" key="2">
    <source>
        <dbReference type="ARBA" id="ARBA00023125"/>
    </source>
</evidence>
<dbReference type="SUPFAM" id="SSF46785">
    <property type="entry name" value="Winged helix' DNA-binding domain"/>
    <property type="match status" value="1"/>
</dbReference>
<proteinExistence type="predicted"/>
<dbReference type="PROSITE" id="PS51078">
    <property type="entry name" value="ICLR_ED"/>
    <property type="match status" value="1"/>
</dbReference>
<evidence type="ECO:0000313" key="9">
    <source>
        <dbReference type="Proteomes" id="UP000049855"/>
    </source>
</evidence>
<reference evidence="9" key="1">
    <citation type="submission" date="2015-03" db="EMBL/GenBank/DDBJ databases">
        <authorList>
            <person name="Nijsse Bart"/>
        </authorList>
    </citation>
    <scope>NUCLEOTIDE SEQUENCE [LARGE SCALE GENOMIC DNA]</scope>
</reference>
<dbReference type="Pfam" id="PF09339">
    <property type="entry name" value="HTH_IclR"/>
    <property type="match status" value="1"/>
</dbReference>
<dbReference type="RefSeq" id="WP_021168914.1">
    <property type="nucleotide sequence ID" value="NZ_CTRP01000005.1"/>
</dbReference>
<dbReference type="FunFam" id="1.10.10.10:FF:000056">
    <property type="entry name" value="IclR family transcriptional regulator"/>
    <property type="match status" value="1"/>
</dbReference>
<protein>
    <recommendedName>
        <fullName evidence="5">Glycerol operon regulatory protein</fullName>
    </recommendedName>
</protein>
<evidence type="ECO:0000256" key="5">
    <source>
        <dbReference type="ARBA" id="ARBA00070406"/>
    </source>
</evidence>
<evidence type="ECO:0000256" key="1">
    <source>
        <dbReference type="ARBA" id="ARBA00023015"/>
    </source>
</evidence>
<name>A0A0U1KWK7_9FIRM</name>
<dbReference type="PANTHER" id="PTHR30136">
    <property type="entry name" value="HELIX-TURN-HELIX TRANSCRIPTIONAL REGULATOR, ICLR FAMILY"/>
    <property type="match status" value="1"/>
</dbReference>
<keyword evidence="3" id="KW-0804">Transcription</keyword>
<evidence type="ECO:0000259" key="7">
    <source>
        <dbReference type="PROSITE" id="PS51078"/>
    </source>
</evidence>
<dbReference type="Gene3D" id="1.10.10.10">
    <property type="entry name" value="Winged helix-like DNA-binding domain superfamily/Winged helix DNA-binding domain"/>
    <property type="match status" value="1"/>
</dbReference>
<evidence type="ECO:0000256" key="4">
    <source>
        <dbReference type="ARBA" id="ARBA00058938"/>
    </source>
</evidence>
<accession>A0A0U1KWK7</accession>
<dbReference type="GO" id="GO:0003700">
    <property type="term" value="F:DNA-binding transcription factor activity"/>
    <property type="evidence" value="ECO:0007669"/>
    <property type="project" value="TreeGrafter"/>
</dbReference>
<dbReference type="Pfam" id="PF01614">
    <property type="entry name" value="IclR_C"/>
    <property type="match status" value="1"/>
</dbReference>
<dbReference type="PANTHER" id="PTHR30136:SF35">
    <property type="entry name" value="HTH-TYPE TRANSCRIPTIONAL REGULATOR RV1719"/>
    <property type="match status" value="1"/>
</dbReference>
<evidence type="ECO:0000256" key="3">
    <source>
        <dbReference type="ARBA" id="ARBA00023163"/>
    </source>
</evidence>
<dbReference type="Proteomes" id="UP000049855">
    <property type="component" value="Unassembled WGS sequence"/>
</dbReference>
<dbReference type="SMART" id="SM00346">
    <property type="entry name" value="HTH_ICLR"/>
    <property type="match status" value="1"/>
</dbReference>
<dbReference type="GO" id="GO:0045892">
    <property type="term" value="P:negative regulation of DNA-templated transcription"/>
    <property type="evidence" value="ECO:0007669"/>
    <property type="project" value="TreeGrafter"/>
</dbReference>
<dbReference type="SUPFAM" id="SSF55781">
    <property type="entry name" value="GAF domain-like"/>
    <property type="match status" value="1"/>
</dbReference>
<dbReference type="InterPro" id="IPR050707">
    <property type="entry name" value="HTH_MetabolicPath_Reg"/>
</dbReference>
<sequence length="262" mass="28875">MGLLAGKEEGDRTIQSLFRALKIVEYVAEHGNLAGLMEISKGLDLNKSTAHGLIATLEKCGYMRQDPKTGKYSLGIKVFELGQAYITNLDLRQIALPYLKELSLIYQETTHLAILSGEDVVYIEKVDGLRSVGIRSQVGGRNPAYCTGVGKVLLSGLDKQQIENLYYDKVLQEYTSNTVKNLPELITQIQQVRKQGYAFDSEEFEQDLQCVAAPIKDSSGTIIAAISLSGPASRLLTSQMDQIAIEVVRTAKKISLQLGFRD</sequence>
<dbReference type="InterPro" id="IPR036388">
    <property type="entry name" value="WH-like_DNA-bd_sf"/>
</dbReference>
<dbReference type="AlphaFoldDB" id="A0A0U1KWK7"/>
<comment type="function">
    <text evidence="4">May be an activator protein for the gylABX operon.</text>
</comment>